<evidence type="ECO:0000256" key="1">
    <source>
        <dbReference type="SAM" id="MobiDB-lite"/>
    </source>
</evidence>
<protein>
    <submittedName>
        <fullName evidence="2">Uncharacterized protein</fullName>
    </submittedName>
</protein>
<gene>
    <name evidence="2" type="ORF">RAJCM14343_2746</name>
</gene>
<dbReference type="Proteomes" id="UP000325466">
    <property type="component" value="Unassembled WGS sequence"/>
</dbReference>
<evidence type="ECO:0000313" key="2">
    <source>
        <dbReference type="EMBL" id="GES37491.1"/>
    </source>
</evidence>
<sequence length="251" mass="28329">MTYPLVEKSRERSEAGRHFVIEDYTKTPSLCRRGVWVGRRVDFSETVLMSFEHGQDDLSVGWIVNGAAISPAGYYAPCQGAPTIRYRCPGDGRNLHTISLMSTPGSDQDCVDLQVVFTRPPQWNPLEYGPSKKVCLQGRIVEWPWFLLQQEQQCWERFRNVFEKYVVVPRPVPAPPGPVERWIASLRGDEAATVRAELDTVEQLDHARDGDFLAEIRADLAARFLRWANSEDGPGAVDRSPPRSDPGRDSS</sequence>
<feature type="compositionally biased region" description="Basic and acidic residues" evidence="1">
    <location>
        <begin position="240"/>
        <end position="251"/>
    </location>
</feature>
<keyword evidence="3" id="KW-1185">Reference proteome</keyword>
<proteinExistence type="predicted"/>
<name>A0ABQ0YLQ3_9NOCA</name>
<organism evidence="2 3">
    <name type="scientific">Rhodococcus aetherivorans</name>
    <dbReference type="NCBI Taxonomy" id="191292"/>
    <lineage>
        <taxon>Bacteria</taxon>
        <taxon>Bacillati</taxon>
        <taxon>Actinomycetota</taxon>
        <taxon>Actinomycetes</taxon>
        <taxon>Mycobacteriales</taxon>
        <taxon>Nocardiaceae</taxon>
        <taxon>Rhodococcus</taxon>
    </lineage>
</organism>
<evidence type="ECO:0000313" key="3">
    <source>
        <dbReference type="Proteomes" id="UP000325466"/>
    </source>
</evidence>
<feature type="region of interest" description="Disordered" evidence="1">
    <location>
        <begin position="230"/>
        <end position="251"/>
    </location>
</feature>
<reference evidence="2 3" key="1">
    <citation type="journal article" date="2018" name="Biodegradation">
        <title>1,4-Dioxane degradation characteristics of Rhodococcus aetherivorans JCM 14343.</title>
        <authorList>
            <person name="Inoue D."/>
            <person name="Tsunoda T."/>
            <person name="Yamamoto N."/>
            <person name="Ike M."/>
            <person name="Sei K."/>
        </authorList>
    </citation>
    <scope>NUCLEOTIDE SEQUENCE [LARGE SCALE GENOMIC DNA]</scope>
    <source>
        <strain evidence="2 3">JCM 14343</strain>
    </source>
</reference>
<dbReference type="EMBL" id="BLAH01000086">
    <property type="protein sequence ID" value="GES37491.1"/>
    <property type="molecule type" value="Genomic_DNA"/>
</dbReference>
<comment type="caution">
    <text evidence="2">The sequence shown here is derived from an EMBL/GenBank/DDBJ whole genome shotgun (WGS) entry which is preliminary data.</text>
</comment>
<accession>A0ABQ0YLQ3</accession>